<dbReference type="GO" id="GO:0006351">
    <property type="term" value="P:DNA-templated transcription"/>
    <property type="evidence" value="ECO:0007669"/>
    <property type="project" value="InterPro"/>
</dbReference>
<feature type="region of interest" description="Disordered" evidence="1">
    <location>
        <begin position="588"/>
        <end position="657"/>
    </location>
</feature>
<evidence type="ECO:0000259" key="2">
    <source>
        <dbReference type="PROSITE" id="PS51321"/>
    </source>
</evidence>
<feature type="compositionally biased region" description="Low complexity" evidence="1">
    <location>
        <begin position="955"/>
        <end position="964"/>
    </location>
</feature>
<keyword evidence="4" id="KW-1185">Reference proteome</keyword>
<dbReference type="Pfam" id="PF07744">
    <property type="entry name" value="SPOC"/>
    <property type="match status" value="1"/>
</dbReference>
<gene>
    <name evidence="3" type="ORF">ISN45_Aa06g025300</name>
</gene>
<accession>A0A8T1YZU0</accession>
<feature type="compositionally biased region" description="Basic and acidic residues" evidence="1">
    <location>
        <begin position="991"/>
        <end position="1000"/>
    </location>
</feature>
<feature type="region of interest" description="Disordered" evidence="1">
    <location>
        <begin position="842"/>
        <end position="896"/>
    </location>
</feature>
<feature type="compositionally biased region" description="Basic and acidic residues" evidence="1">
    <location>
        <begin position="865"/>
        <end position="874"/>
    </location>
</feature>
<evidence type="ECO:0000313" key="4">
    <source>
        <dbReference type="Proteomes" id="UP000694240"/>
    </source>
</evidence>
<dbReference type="Pfam" id="PF07500">
    <property type="entry name" value="TFIIS_M"/>
    <property type="match status" value="1"/>
</dbReference>
<protein>
    <submittedName>
        <fullName evidence="3">Transcription elongation factor S-II central domain</fullName>
    </submittedName>
</protein>
<keyword evidence="3" id="KW-0648">Protein biosynthesis</keyword>
<feature type="domain" description="TFIIS central" evidence="2">
    <location>
        <begin position="694"/>
        <end position="812"/>
    </location>
</feature>
<organism evidence="3 4">
    <name type="scientific">Arabidopsis thaliana x Arabidopsis arenosa</name>
    <dbReference type="NCBI Taxonomy" id="1240361"/>
    <lineage>
        <taxon>Eukaryota</taxon>
        <taxon>Viridiplantae</taxon>
        <taxon>Streptophyta</taxon>
        <taxon>Embryophyta</taxon>
        <taxon>Tracheophyta</taxon>
        <taxon>Spermatophyta</taxon>
        <taxon>Magnoliopsida</taxon>
        <taxon>eudicotyledons</taxon>
        <taxon>Gunneridae</taxon>
        <taxon>Pentapetalae</taxon>
        <taxon>rosids</taxon>
        <taxon>malvids</taxon>
        <taxon>Brassicales</taxon>
        <taxon>Brassicaceae</taxon>
        <taxon>Camelineae</taxon>
        <taxon>Arabidopsis</taxon>
    </lineage>
</organism>
<comment type="caution">
    <text evidence="3">The sequence shown here is derived from an EMBL/GenBank/DDBJ whole genome shotgun (WGS) entry which is preliminary data.</text>
</comment>
<evidence type="ECO:0000256" key="1">
    <source>
        <dbReference type="SAM" id="MobiDB-lite"/>
    </source>
</evidence>
<dbReference type="GO" id="GO:0005634">
    <property type="term" value="C:nucleus"/>
    <property type="evidence" value="ECO:0007669"/>
    <property type="project" value="TreeGrafter"/>
</dbReference>
<reference evidence="3 4" key="1">
    <citation type="submission" date="2020-12" db="EMBL/GenBank/DDBJ databases">
        <title>Concerted genomic and epigenomic changes stabilize Arabidopsis allopolyploids.</title>
        <authorList>
            <person name="Chen Z."/>
        </authorList>
    </citation>
    <scope>NUCLEOTIDE SEQUENCE [LARGE SCALE GENOMIC DNA]</scope>
    <source>
        <strain evidence="3">Allo738</strain>
        <tissue evidence="3">Leaf</tissue>
    </source>
</reference>
<dbReference type="AlphaFoldDB" id="A0A8T1YZU0"/>
<dbReference type="PANTHER" id="PTHR11477">
    <property type="entry name" value="TRANSCRIPTION FACTOR S-II ZINC FINGER DOMAIN-CONTAINING PROTEIN"/>
    <property type="match status" value="1"/>
</dbReference>
<feature type="compositionally biased region" description="Basic and acidic residues" evidence="1">
    <location>
        <begin position="588"/>
        <end position="600"/>
    </location>
</feature>
<dbReference type="SMART" id="SM00510">
    <property type="entry name" value="TFS2M"/>
    <property type="match status" value="1"/>
</dbReference>
<dbReference type="InterPro" id="IPR003618">
    <property type="entry name" value="TFIIS_cen_dom"/>
</dbReference>
<proteinExistence type="predicted"/>
<keyword evidence="3" id="KW-0251">Elongation factor</keyword>
<feature type="region of interest" description="Disordered" evidence="1">
    <location>
        <begin position="512"/>
        <end position="571"/>
    </location>
</feature>
<dbReference type="PANTHER" id="PTHR11477:SF20">
    <property type="entry name" value="SPOC DOMAIN _ TRANSCRIPTION ELONGATION FACTOR S-II PROTEIN"/>
    <property type="match status" value="1"/>
</dbReference>
<feature type="compositionally biased region" description="Basic and acidic residues" evidence="1">
    <location>
        <begin position="932"/>
        <end position="954"/>
    </location>
</feature>
<feature type="compositionally biased region" description="Polar residues" evidence="1">
    <location>
        <begin position="640"/>
        <end position="657"/>
    </location>
</feature>
<feature type="region of interest" description="Disordered" evidence="1">
    <location>
        <begin position="922"/>
        <end position="1000"/>
    </location>
</feature>
<dbReference type="GO" id="GO:0003746">
    <property type="term" value="F:translation elongation factor activity"/>
    <property type="evidence" value="ECO:0007669"/>
    <property type="project" value="UniProtKB-KW"/>
</dbReference>
<name>A0A8T1YZU0_9BRAS</name>
<dbReference type="EMBL" id="JAEFBK010000011">
    <property type="protein sequence ID" value="KAG7551904.1"/>
    <property type="molecule type" value="Genomic_DNA"/>
</dbReference>
<feature type="compositionally biased region" description="Polar residues" evidence="1">
    <location>
        <begin position="539"/>
        <end position="568"/>
    </location>
</feature>
<dbReference type="Proteomes" id="UP000694240">
    <property type="component" value="Chromosome 11"/>
</dbReference>
<dbReference type="PROSITE" id="PS51321">
    <property type="entry name" value="TFIIS_CENTRAL"/>
    <property type="match status" value="1"/>
</dbReference>
<feature type="compositionally biased region" description="Polar residues" evidence="1">
    <location>
        <begin position="875"/>
        <end position="884"/>
    </location>
</feature>
<sequence>MSSNMGTEHIDLETLKEDSDTFGETNLMEIVGSNDQHISVSDLEQEPMETSVSGPLAFRFEPEDVTFQSSMLVDTKSLMPQLQLPVADSFSGESSVAACSILPGVGKRKSPPESIFGGSAASEKLDPPNKRVEPVHQVQGLTNELQNAAKEFQFPHSKLEGKLVFNGGSNGETATRMENALLMLRHSLPLCFWPEPGPEMQEREVGYTKDVLFTPSLRGEDTFIMQLEDGYKMCMCNYMVQRVLEVIMKGNNPITCYKLGLTQDLKLTRVCLLYSYIGLNDSWTQKFSKDWWFKFKIMVIWLEVVSCLFLEGYVSGVSLVCSATGWTTKSDAGNGQQDVYEQILIVNEQRLQPSLVIQPVMRNESIKLSKWRRFKYKYWCAIREKLHMTGMDVTAIIFNRFLLQKQKQRKCKKTWMFKYKPETQQKEWINQQQHIVPEAFVFDPGGSTGNLQCTDYEWLGAYAYRDLRSGDYEEWSAFIFGRITSAFGLVPLCSCRAFLLWRGWPVQSIERGHMPPPATLSPRTEHPPTSAKRSRQMEPASQKSGKQVMNKKQSGLSQGSVKTQNDGNESLRSKMKESLAAALALVHEHEESPKEKKNSETEEASIPVAESNEPASADGTSVTVAEDITPALSTRDDSFGQKNGNGRILSQESSNDTKMNYVNQSDVQKTQFDEVFPCDDVRFSDSIFSGDELLQGNGLSWVLEPVSDFGENETQKSFEDPDLLASKIELELFKLFGGVNKKYKEKGRSLLFNLKDKNNPELRESVMSGKISPERLCNMTAEELASKELSQWRQAKAEEMAEMVVLRDADIDVRNLVRKTHKGEFQVEIDPVDSGTVDVSAEITSHSKPRAKAKSAKSSTKSTLKKNDSNDKNIKFNQGTSSAMTLPPTEEIDPMQGLSMDDEMKDVGFLPPIVSLDEFMESLNSEPPFGSPHEHPPVKEEPAFEKSDSKDGSHSKSPSRSPKQSPKEPSESVSSKTELEKTDVTSPKPDAGVKLDADVSKPENTPLVDSIKEDRIWDGILQLSAASVVSVTGIFKSGEKAKTSEWPTMVEVKGRVRLSAFGKFVKELPLSRSRVLMRLGFPVPIS</sequence>
<dbReference type="InterPro" id="IPR012921">
    <property type="entry name" value="SPOC_C"/>
</dbReference>
<evidence type="ECO:0000313" key="3">
    <source>
        <dbReference type="EMBL" id="KAG7551904.1"/>
    </source>
</evidence>
<feature type="region of interest" description="Disordered" evidence="1">
    <location>
        <begin position="109"/>
        <end position="129"/>
    </location>
</feature>